<evidence type="ECO:0000313" key="1">
    <source>
        <dbReference type="EMBL" id="CAK9881768.1"/>
    </source>
</evidence>
<gene>
    <name evidence="1" type="ORF">CSSPJE1EN2_LOCUS23124</name>
</gene>
<proteinExistence type="predicted"/>
<name>A0ABP1BZ67_9BRYO</name>
<organism evidence="1 2">
    <name type="scientific">Sphagnum jensenii</name>
    <dbReference type="NCBI Taxonomy" id="128206"/>
    <lineage>
        <taxon>Eukaryota</taxon>
        <taxon>Viridiplantae</taxon>
        <taxon>Streptophyta</taxon>
        <taxon>Embryophyta</taxon>
        <taxon>Bryophyta</taxon>
        <taxon>Sphagnophytina</taxon>
        <taxon>Sphagnopsida</taxon>
        <taxon>Sphagnales</taxon>
        <taxon>Sphagnaceae</taxon>
        <taxon>Sphagnum</taxon>
    </lineage>
</organism>
<dbReference type="Proteomes" id="UP001497522">
    <property type="component" value="Chromosome 8"/>
</dbReference>
<accession>A0ABP1BZ67</accession>
<sequence length="168" mass="18754">MAGPQGHGHLVELGRRRCQHRHLAKLHGHLHERHERGQPHGRLAKVHGDLAELGGRGQLHHCLAELGGRGCPHHHLVKLHGRLTELGGRRRLHRSLAEPNGRGQPHNCLIEPGLEEWQKWSSMEEGDRTSIWKNGKRGVGLQPELAQSPKAKTFTGKTKFSLKDGSNI</sequence>
<keyword evidence="2" id="KW-1185">Reference proteome</keyword>
<reference evidence="1" key="1">
    <citation type="submission" date="2024-03" db="EMBL/GenBank/DDBJ databases">
        <authorList>
            <consortium name="ELIXIR-Norway"/>
            <consortium name="Elixir Norway"/>
        </authorList>
    </citation>
    <scope>NUCLEOTIDE SEQUENCE</scope>
</reference>
<dbReference type="EMBL" id="OZ023709">
    <property type="protein sequence ID" value="CAK9881768.1"/>
    <property type="molecule type" value="Genomic_DNA"/>
</dbReference>
<protein>
    <submittedName>
        <fullName evidence="1">Uncharacterized protein</fullName>
    </submittedName>
</protein>
<evidence type="ECO:0000313" key="2">
    <source>
        <dbReference type="Proteomes" id="UP001497522"/>
    </source>
</evidence>